<gene>
    <name evidence="3" type="ORF">ES332_A05G118000v1</name>
</gene>
<feature type="domain" description="Aminotransferase class I/classII large" evidence="2">
    <location>
        <begin position="685"/>
        <end position="1031"/>
    </location>
</feature>
<accession>A0A5D2QGK4</accession>
<proteinExistence type="inferred from homology"/>
<dbReference type="InterPro" id="IPR004839">
    <property type="entry name" value="Aminotransferase_I/II_large"/>
</dbReference>
<organism evidence="3 4">
    <name type="scientific">Gossypium tomentosum</name>
    <name type="common">Hawaiian cotton</name>
    <name type="synonym">Gossypium sandvicense</name>
    <dbReference type="NCBI Taxonomy" id="34277"/>
    <lineage>
        <taxon>Eukaryota</taxon>
        <taxon>Viridiplantae</taxon>
        <taxon>Streptophyta</taxon>
        <taxon>Embryophyta</taxon>
        <taxon>Tracheophyta</taxon>
        <taxon>Spermatophyta</taxon>
        <taxon>Magnoliopsida</taxon>
        <taxon>eudicotyledons</taxon>
        <taxon>Gunneridae</taxon>
        <taxon>Pentapetalae</taxon>
        <taxon>rosids</taxon>
        <taxon>malvids</taxon>
        <taxon>Malvales</taxon>
        <taxon>Malvaceae</taxon>
        <taxon>Malvoideae</taxon>
        <taxon>Gossypium</taxon>
    </lineage>
</organism>
<dbReference type="Pfam" id="PF00155">
    <property type="entry name" value="Aminotran_1_2"/>
    <property type="match status" value="1"/>
</dbReference>
<evidence type="ECO:0000256" key="1">
    <source>
        <dbReference type="PROSITE-ProRule" id="PRU00888"/>
    </source>
</evidence>
<dbReference type="PROSITE" id="PS51555">
    <property type="entry name" value="SAM_MT12"/>
    <property type="match status" value="1"/>
</dbReference>
<name>A0A5D2QGK4_GOSTO</name>
<protein>
    <recommendedName>
        <fullName evidence="1">methionine S-methyltransferase</fullName>
        <ecNumber evidence="1">2.1.1.12</ecNumber>
    </recommendedName>
</protein>
<dbReference type="GO" id="GO:0032259">
    <property type="term" value="P:methylation"/>
    <property type="evidence" value="ECO:0007669"/>
    <property type="project" value="UniProtKB-UniRule"/>
</dbReference>
<dbReference type="Gene3D" id="3.40.50.150">
    <property type="entry name" value="Vaccinia Virus protein VP39"/>
    <property type="match status" value="1"/>
</dbReference>
<dbReference type="PANTHER" id="PTHR47087:SF1">
    <property type="entry name" value="METHIONINE S-METHYLTRANSFERASE"/>
    <property type="match status" value="1"/>
</dbReference>
<dbReference type="SUPFAM" id="SSF53383">
    <property type="entry name" value="PLP-dependent transferases"/>
    <property type="match status" value="2"/>
</dbReference>
<dbReference type="SUPFAM" id="SSF53335">
    <property type="entry name" value="S-adenosyl-L-methionine-dependent methyltransferases"/>
    <property type="match status" value="1"/>
</dbReference>
<comment type="similarity">
    <text evidence="1">Belongs to the class I-like SAM-binding methyltransferase superfamily.</text>
</comment>
<dbReference type="CDD" id="cd02440">
    <property type="entry name" value="AdoMet_MTases"/>
    <property type="match status" value="1"/>
</dbReference>
<comment type="catalytic activity">
    <reaction evidence="1">
        <text>L-methionine + S-adenosyl-L-methionine = S-methyl-L-methionine + S-adenosyl-L-homocysteine</text>
        <dbReference type="Rhea" id="RHEA:13761"/>
        <dbReference type="ChEBI" id="CHEBI:57844"/>
        <dbReference type="ChEBI" id="CHEBI:57856"/>
        <dbReference type="ChEBI" id="CHEBI:58252"/>
        <dbReference type="ChEBI" id="CHEBI:59789"/>
        <dbReference type="EC" id="2.1.1.12"/>
    </reaction>
</comment>
<dbReference type="PANTHER" id="PTHR47087">
    <property type="entry name" value="METHIONINE S-METHYLTRANSFERASE"/>
    <property type="match status" value="1"/>
</dbReference>
<evidence type="ECO:0000313" key="3">
    <source>
        <dbReference type="EMBL" id="TYI26500.1"/>
    </source>
</evidence>
<dbReference type="GO" id="GO:0030170">
    <property type="term" value="F:pyridoxal phosphate binding"/>
    <property type="evidence" value="ECO:0007669"/>
    <property type="project" value="InterPro"/>
</dbReference>
<keyword evidence="1" id="KW-0808">Transferase</keyword>
<keyword evidence="1" id="KW-0949">S-adenosyl-L-methionine</keyword>
<dbReference type="GO" id="GO:0030732">
    <property type="term" value="F:methionine S-methyltransferase activity"/>
    <property type="evidence" value="ECO:0007669"/>
    <property type="project" value="UniProtKB-UniRule"/>
</dbReference>
<dbReference type="InterPro" id="IPR029063">
    <property type="entry name" value="SAM-dependent_MTases_sf"/>
</dbReference>
<evidence type="ECO:0000313" key="4">
    <source>
        <dbReference type="Proteomes" id="UP000322667"/>
    </source>
</evidence>
<dbReference type="EC" id="2.1.1.12" evidence="1"/>
<dbReference type="EMBL" id="CM017614">
    <property type="protein sequence ID" value="TYI26500.1"/>
    <property type="molecule type" value="Genomic_DNA"/>
</dbReference>
<keyword evidence="4" id="KW-1185">Reference proteome</keyword>
<reference evidence="3 4" key="1">
    <citation type="submission" date="2019-07" db="EMBL/GenBank/DDBJ databases">
        <title>WGS assembly of Gossypium tomentosum.</title>
        <authorList>
            <person name="Chen Z.J."/>
            <person name="Sreedasyam A."/>
            <person name="Ando A."/>
            <person name="Song Q."/>
            <person name="De L."/>
            <person name="Hulse-Kemp A."/>
            <person name="Ding M."/>
            <person name="Ye W."/>
            <person name="Kirkbride R."/>
            <person name="Jenkins J."/>
            <person name="Plott C."/>
            <person name="Lovell J."/>
            <person name="Lin Y.-M."/>
            <person name="Vaughn R."/>
            <person name="Liu B."/>
            <person name="Li W."/>
            <person name="Simpson S."/>
            <person name="Scheffler B."/>
            <person name="Saski C."/>
            <person name="Grover C."/>
            <person name="Hu G."/>
            <person name="Conover J."/>
            <person name="Carlson J."/>
            <person name="Shu S."/>
            <person name="Boston L."/>
            <person name="Williams M."/>
            <person name="Peterson D."/>
            <person name="Mcgee K."/>
            <person name="Jones D."/>
            <person name="Wendel J."/>
            <person name="Stelly D."/>
            <person name="Grimwood J."/>
            <person name="Schmutz J."/>
        </authorList>
    </citation>
    <scope>NUCLEOTIDE SEQUENCE [LARGE SCALE GENOMIC DNA]</scope>
    <source>
        <strain evidence="3">7179.01</strain>
    </source>
</reference>
<dbReference type="InterPro" id="IPR015424">
    <property type="entry name" value="PyrdxlP-dep_Trfase"/>
</dbReference>
<dbReference type="Pfam" id="PF06325">
    <property type="entry name" value="PrmA"/>
    <property type="match status" value="1"/>
</dbReference>
<dbReference type="Proteomes" id="UP000322667">
    <property type="component" value="Chromosome A05"/>
</dbReference>
<keyword evidence="1" id="KW-0489">Methyltransferase</keyword>
<dbReference type="Gene3D" id="3.40.640.10">
    <property type="entry name" value="Type I PLP-dependent aspartate aminotransferase-like (Major domain)"/>
    <property type="match status" value="2"/>
</dbReference>
<dbReference type="AlphaFoldDB" id="A0A5D2QGK4"/>
<dbReference type="InterPro" id="IPR025779">
    <property type="entry name" value="Met_S-MeTrfase"/>
</dbReference>
<dbReference type="InterPro" id="IPR015421">
    <property type="entry name" value="PyrdxlP-dep_Trfase_major"/>
</dbReference>
<sequence length="1043" mass="116090">MFASRTLKYLHFSSFFSFPSTRVSQLSCRVESIEGYPGRKKLTMMVIPSIFVPEDWSFTFYEGLNRHPDSIFKDKIVAELGCGNGWISIAIAEKWLPEKVYGLDINPRAVKVSWINLYMNSFDEKGQPIYDVEKKTLLDRVEFHESDLLSYCRERDIQLERIVGCIPQILNPNPEAMSKLITENASEEFLHALSNYCALQGFVEDQFGLGLIARAVEEGIAVIKPTGIMIFNMGGRPGQGVCKRLFERRGFCVTRLWQTKVLQAGDTDISALVEIEKNSPHRFEFFMGLSGDEPICARTAWAYGKAGGRISHGLSVYSCQLRQPNQVKVIFEFLKSGFQEISSSLDLSFEDDLVADEKIPFLAYLASILKENSYFPYELPAGCKRFRNLIAGFMKTYHHIPLTSDNVVIFPSRTVAIENALRLFSPRLAIVDEHLTRNLPRKWLTSLAVETAETGLSEDVLTVIDAPRQSDLMVELIKKLKPQVVVTGIAHFESVTSSAFVQLLDATREIGSRLFLDISDHFDLSSLPVTNGVLKYLSGTPLPSHAAILCGLVKNRVYSDLEVAFVISEDEAILKALSKTVEVLEGNTSLISQYYYGHLFHELLAFQLTDRHSHLQRSEKSKSVEVIGFSTSAISVLNNAELSISGDEDSLIHMDVDQWFLPTPSPVKAAIFESFARQNMGEFEIDVTHSIQQFVRSNYGFPIDSNTVFIYSDCLQALFSKLVLCCVHEGGTMCFPAGSNGNHVSAAKFLKANIVSIPTNSEEGFKLTEKTLNKTLETVKNPWVYISGPTINPTGLIYSNKEMENILTACAKFGARVVIDTSFSGLEFDFDGWGGWNLEGFLPKLSSSGNPAFCVSLLGGLSLKLLSGAVEFGFVALNQPLLIDTFHSYPGLSKPHSTEKYAIKKLLALREQKGGMLDIVKEQIRNLEVRTKRLKEALEKCGWHVLQPSAGVSMMAKPPFLDKTLKLSHSLKDTNSGEKDAAYEVKLNDATIREAIAKTTGLCINSGSWTGIPGYCRFTVALEESEFELALACLDKFKSIIGN</sequence>
<evidence type="ECO:0000259" key="2">
    <source>
        <dbReference type="Pfam" id="PF00155"/>
    </source>
</evidence>